<proteinExistence type="predicted"/>
<dbReference type="RefSeq" id="XP_016592497.1">
    <property type="nucleotide sequence ID" value="XM_016737031.1"/>
</dbReference>
<protein>
    <submittedName>
        <fullName evidence="1">Uncharacterized protein</fullName>
    </submittedName>
</protein>
<accession>A0A0F2MNQ5</accession>
<dbReference type="GeneID" id="27672308"/>
<evidence type="ECO:0000313" key="1">
    <source>
        <dbReference type="EMBL" id="KJR89821.1"/>
    </source>
</evidence>
<organism evidence="1 2">
    <name type="scientific">Sporothrix schenckii 1099-18</name>
    <dbReference type="NCBI Taxonomy" id="1397361"/>
    <lineage>
        <taxon>Eukaryota</taxon>
        <taxon>Fungi</taxon>
        <taxon>Dikarya</taxon>
        <taxon>Ascomycota</taxon>
        <taxon>Pezizomycotina</taxon>
        <taxon>Sordariomycetes</taxon>
        <taxon>Sordariomycetidae</taxon>
        <taxon>Ophiostomatales</taxon>
        <taxon>Ophiostomataceae</taxon>
        <taxon>Sporothrix</taxon>
    </lineage>
</organism>
<evidence type="ECO:0000313" key="2">
    <source>
        <dbReference type="Proteomes" id="UP000033710"/>
    </source>
</evidence>
<dbReference type="EMBL" id="AXCR01000001">
    <property type="protein sequence ID" value="KJR89821.1"/>
    <property type="molecule type" value="Genomic_DNA"/>
</dbReference>
<reference evidence="1 2" key="2">
    <citation type="journal article" date="2015" name="Eukaryot. Cell">
        <title>Asexual propagation of a virulent clone complex in a human and feline outbreak of sporotrichosis.</title>
        <authorList>
            <person name="Teixeira Mde M."/>
            <person name="Rodrigues A.M."/>
            <person name="Tsui C.K."/>
            <person name="de Almeida L.G."/>
            <person name="Van Diepeningen A.D."/>
            <person name="van den Ende B.G."/>
            <person name="Fernandes G.F."/>
            <person name="Kano R."/>
            <person name="Hamelin R.C."/>
            <person name="Lopes-Bezerra L.M."/>
            <person name="Vasconcelos A.T."/>
            <person name="de Hoog S."/>
            <person name="de Camargo Z.P."/>
            <person name="Felipe M.S."/>
        </authorList>
    </citation>
    <scope>NUCLEOTIDE SEQUENCE [LARGE SCALE GENOMIC DNA]</scope>
    <source>
        <strain evidence="1 2">1099-18</strain>
    </source>
</reference>
<dbReference type="VEuPathDB" id="FungiDB:SPSK_10730"/>
<gene>
    <name evidence="1" type="ORF">SPSK_10730</name>
</gene>
<name>A0A0F2MNQ5_SPOSC</name>
<comment type="caution">
    <text evidence="1">The sequence shown here is derived from an EMBL/GenBank/DDBJ whole genome shotgun (WGS) entry which is preliminary data.</text>
</comment>
<dbReference type="OrthoDB" id="5229124at2759"/>
<dbReference type="KEGG" id="ssck:SPSK_10730"/>
<dbReference type="AlphaFoldDB" id="A0A0F2MNQ5"/>
<dbReference type="Proteomes" id="UP000033710">
    <property type="component" value="Unassembled WGS sequence"/>
</dbReference>
<reference evidence="1 2" key="1">
    <citation type="journal article" date="2014" name="BMC Genomics">
        <title>Comparative genomics of the major fungal agents of human and animal Sporotrichosis: Sporothrix schenckii and Sporothrix brasiliensis.</title>
        <authorList>
            <person name="Teixeira M.M."/>
            <person name="de Almeida L.G."/>
            <person name="Kubitschek-Barreira P."/>
            <person name="Alves F.L."/>
            <person name="Kioshima E.S."/>
            <person name="Abadio A.K."/>
            <person name="Fernandes L."/>
            <person name="Derengowski L.S."/>
            <person name="Ferreira K.S."/>
            <person name="Souza R.C."/>
            <person name="Ruiz J.C."/>
            <person name="de Andrade N.C."/>
            <person name="Paes H.C."/>
            <person name="Nicola A.M."/>
            <person name="Albuquerque P."/>
            <person name="Gerber A.L."/>
            <person name="Martins V.P."/>
            <person name="Peconick L.D."/>
            <person name="Neto A.V."/>
            <person name="Chaucanez C.B."/>
            <person name="Silva P.A."/>
            <person name="Cunha O.L."/>
            <person name="de Oliveira F.F."/>
            <person name="dos Santos T.C."/>
            <person name="Barros A.L."/>
            <person name="Soares M.A."/>
            <person name="de Oliveira L.M."/>
            <person name="Marini M.M."/>
            <person name="Villalobos-Duno H."/>
            <person name="Cunha M.M."/>
            <person name="de Hoog S."/>
            <person name="da Silveira J.F."/>
            <person name="Henrissat B."/>
            <person name="Nino-Vega G.A."/>
            <person name="Cisalpino P.S."/>
            <person name="Mora-Montes H.M."/>
            <person name="Almeida S.R."/>
            <person name="Stajich J.E."/>
            <person name="Lopes-Bezerra L.M."/>
            <person name="Vasconcelos A.T."/>
            <person name="Felipe M.S."/>
        </authorList>
    </citation>
    <scope>NUCLEOTIDE SEQUENCE [LARGE SCALE GENOMIC DNA]</scope>
    <source>
        <strain evidence="1 2">1099-18</strain>
    </source>
</reference>
<sequence>MDEAAKRACVDQVVDTFCVCAAMNFKFANGDGERSKDWRQRVQLRLAEEGFLEVGRAWRARHWVDFNTQCSEEE</sequence>